<feature type="compositionally biased region" description="Basic and acidic residues" evidence="13">
    <location>
        <begin position="1"/>
        <end position="13"/>
    </location>
</feature>
<dbReference type="PROSITE" id="PS51198">
    <property type="entry name" value="UVRD_HELICASE_ATP_BIND"/>
    <property type="match status" value="1"/>
</dbReference>
<evidence type="ECO:0000256" key="7">
    <source>
        <dbReference type="ARBA" id="ARBA00023235"/>
    </source>
</evidence>
<evidence type="ECO:0000256" key="3">
    <source>
        <dbReference type="ARBA" id="ARBA00022801"/>
    </source>
</evidence>
<dbReference type="GO" id="GO:0005524">
    <property type="term" value="F:ATP binding"/>
    <property type="evidence" value="ECO:0007669"/>
    <property type="project" value="UniProtKB-UniRule"/>
</dbReference>
<name>A0A9P1K1H2_9PROT</name>
<dbReference type="Gene3D" id="3.40.50.300">
    <property type="entry name" value="P-loop containing nucleotide triphosphate hydrolases"/>
    <property type="match status" value="2"/>
</dbReference>
<keyword evidence="16" id="KW-0614">Plasmid</keyword>
<dbReference type="InterPro" id="IPR000212">
    <property type="entry name" value="DNA_helicase_UvrD/REP"/>
</dbReference>
<keyword evidence="7" id="KW-0413">Isomerase</keyword>
<evidence type="ECO:0000256" key="2">
    <source>
        <dbReference type="ARBA" id="ARBA00022741"/>
    </source>
</evidence>
<keyword evidence="17" id="KW-1185">Reference proteome</keyword>
<dbReference type="CDD" id="cd17932">
    <property type="entry name" value="DEXQc_UvrD"/>
    <property type="match status" value="1"/>
</dbReference>
<feature type="region of interest" description="Disordered" evidence="13">
    <location>
        <begin position="1"/>
        <end position="20"/>
    </location>
</feature>
<evidence type="ECO:0000313" key="17">
    <source>
        <dbReference type="Proteomes" id="UP000007319"/>
    </source>
</evidence>
<feature type="binding site" evidence="12">
    <location>
        <begin position="37"/>
        <end position="44"/>
    </location>
    <ligand>
        <name>ATP</name>
        <dbReference type="ChEBI" id="CHEBI:30616"/>
    </ligand>
</feature>
<dbReference type="InterPro" id="IPR013986">
    <property type="entry name" value="DExx_box_DNA_helicase_dom_sf"/>
</dbReference>
<dbReference type="SUPFAM" id="SSF52540">
    <property type="entry name" value="P-loop containing nucleoside triphosphate hydrolases"/>
    <property type="match status" value="1"/>
</dbReference>
<keyword evidence="4 12" id="KW-0347">Helicase</keyword>
<dbReference type="InterPro" id="IPR014016">
    <property type="entry name" value="UvrD-like_ATP-bd"/>
</dbReference>
<dbReference type="GO" id="GO:0043138">
    <property type="term" value="F:3'-5' DNA helicase activity"/>
    <property type="evidence" value="ECO:0007669"/>
    <property type="project" value="UniProtKB-EC"/>
</dbReference>
<evidence type="ECO:0000256" key="6">
    <source>
        <dbReference type="ARBA" id="ARBA00023125"/>
    </source>
</evidence>
<dbReference type="EMBL" id="HE577332">
    <property type="protein sequence ID" value="CCD03835.1"/>
    <property type="molecule type" value="Genomic_DNA"/>
</dbReference>
<dbReference type="Pfam" id="PF00580">
    <property type="entry name" value="UvrD-helicase"/>
    <property type="match status" value="1"/>
</dbReference>
<evidence type="ECO:0000259" key="15">
    <source>
        <dbReference type="PROSITE" id="PS51217"/>
    </source>
</evidence>
<gene>
    <name evidence="16" type="ORF">AZOBR_p50062</name>
</gene>
<dbReference type="Proteomes" id="UP000007319">
    <property type="component" value="Plasmid AZOBR_p5"/>
</dbReference>
<evidence type="ECO:0000256" key="10">
    <source>
        <dbReference type="ARBA" id="ARBA00034923"/>
    </source>
</evidence>
<feature type="domain" description="UvrD-like helicase ATP-binding" evidence="14">
    <location>
        <begin position="16"/>
        <end position="308"/>
    </location>
</feature>
<dbReference type="RefSeq" id="WP_014242634.1">
    <property type="nucleotide sequence ID" value="NC_016619.1"/>
</dbReference>
<protein>
    <recommendedName>
        <fullName evidence="9">DNA 3'-5' helicase</fullName>
        <ecNumber evidence="9">5.6.2.4</ecNumber>
    </recommendedName>
    <alternativeName>
        <fullName evidence="10">DNA 3'-5' helicase II</fullName>
    </alternativeName>
</protein>
<dbReference type="InterPro" id="IPR014017">
    <property type="entry name" value="DNA_helicase_UvrD-like_C"/>
</dbReference>
<reference evidence="16 17" key="1">
    <citation type="journal article" date="2011" name="PLoS Genet.">
        <title>Azospirillum genomes reveal transition of bacteria from aquatic to terrestrial environments.</title>
        <authorList>
            <person name="Wisniewski-Dye F."/>
            <person name="Borziak K."/>
            <person name="Khalsa-Moyers G."/>
            <person name="Alexandre G."/>
            <person name="Sukharnikov L.O."/>
            <person name="Wuichet K."/>
            <person name="Hurst G.B."/>
            <person name="McDonald W.H."/>
            <person name="Robertson J.S."/>
            <person name="Barbe V."/>
            <person name="Calteau A."/>
            <person name="Rouy Z."/>
            <person name="Mangenot S."/>
            <person name="Prigent-Combaret C."/>
            <person name="Normand P."/>
            <person name="Boyer M."/>
            <person name="Siguier P."/>
            <person name="Dessaux Y."/>
            <person name="Elmerich C."/>
            <person name="Condemine G."/>
            <person name="Krishnen G."/>
            <person name="Kennedy I."/>
            <person name="Paterson A.H."/>
            <person name="Gonzalez V."/>
            <person name="Mavingui P."/>
            <person name="Zhulin I.B."/>
        </authorList>
    </citation>
    <scope>NUCLEOTIDE SEQUENCE [LARGE SCALE GENOMIC DNA]</scope>
    <source>
        <strain evidence="16 17">Sp245</strain>
    </source>
</reference>
<organism evidence="16 17">
    <name type="scientific">Azospirillum baldaniorum</name>
    <dbReference type="NCBI Taxonomy" id="1064539"/>
    <lineage>
        <taxon>Bacteria</taxon>
        <taxon>Pseudomonadati</taxon>
        <taxon>Pseudomonadota</taxon>
        <taxon>Alphaproteobacteria</taxon>
        <taxon>Rhodospirillales</taxon>
        <taxon>Azospirillaceae</taxon>
        <taxon>Azospirillum</taxon>
    </lineage>
</organism>
<dbReference type="GO" id="GO:0016787">
    <property type="term" value="F:hydrolase activity"/>
    <property type="evidence" value="ECO:0007669"/>
    <property type="project" value="UniProtKB-UniRule"/>
</dbReference>
<evidence type="ECO:0000256" key="5">
    <source>
        <dbReference type="ARBA" id="ARBA00022840"/>
    </source>
</evidence>
<comment type="similarity">
    <text evidence="1">Belongs to the helicase family. UvrD subfamily.</text>
</comment>
<dbReference type="EC" id="5.6.2.4" evidence="9"/>
<dbReference type="InterPro" id="IPR027417">
    <property type="entry name" value="P-loop_NTPase"/>
</dbReference>
<comment type="catalytic activity">
    <reaction evidence="8">
        <text>Couples ATP hydrolysis with the unwinding of duplex DNA by translocating in the 3'-5' direction.</text>
        <dbReference type="EC" id="5.6.2.4"/>
    </reaction>
</comment>
<keyword evidence="5 12" id="KW-0067">ATP-binding</keyword>
<keyword evidence="2 12" id="KW-0547">Nucleotide-binding</keyword>
<dbReference type="Gene3D" id="1.10.486.10">
    <property type="entry name" value="PCRA, domain 4"/>
    <property type="match status" value="1"/>
</dbReference>
<dbReference type="PROSITE" id="PS51217">
    <property type="entry name" value="UVRD_HELICASE_CTER"/>
    <property type="match status" value="1"/>
</dbReference>
<evidence type="ECO:0000256" key="4">
    <source>
        <dbReference type="ARBA" id="ARBA00022806"/>
    </source>
</evidence>
<evidence type="ECO:0000256" key="8">
    <source>
        <dbReference type="ARBA" id="ARBA00034617"/>
    </source>
</evidence>
<keyword evidence="6" id="KW-0238">DNA-binding</keyword>
<geneLocation type="plasmid" evidence="16 17">
    <name>AZOBR_p5</name>
</geneLocation>
<dbReference type="Pfam" id="PF13361">
    <property type="entry name" value="UvrD_C"/>
    <property type="match status" value="2"/>
</dbReference>
<keyword evidence="3 12" id="KW-0378">Hydrolase</keyword>
<evidence type="ECO:0000256" key="11">
    <source>
        <dbReference type="ARBA" id="ARBA00048988"/>
    </source>
</evidence>
<dbReference type="PANTHER" id="PTHR11070:SF2">
    <property type="entry name" value="ATP-DEPENDENT DNA HELICASE SRS2"/>
    <property type="match status" value="1"/>
</dbReference>
<dbReference type="GO" id="GO:0000725">
    <property type="term" value="P:recombinational repair"/>
    <property type="evidence" value="ECO:0007669"/>
    <property type="project" value="TreeGrafter"/>
</dbReference>
<dbReference type="AlphaFoldDB" id="A0A9P1K1H2"/>
<dbReference type="PANTHER" id="PTHR11070">
    <property type="entry name" value="UVRD / RECB / PCRA DNA HELICASE FAMILY MEMBER"/>
    <property type="match status" value="1"/>
</dbReference>
<comment type="catalytic activity">
    <reaction evidence="11">
        <text>ATP + H2O = ADP + phosphate + H(+)</text>
        <dbReference type="Rhea" id="RHEA:13065"/>
        <dbReference type="ChEBI" id="CHEBI:15377"/>
        <dbReference type="ChEBI" id="CHEBI:15378"/>
        <dbReference type="ChEBI" id="CHEBI:30616"/>
        <dbReference type="ChEBI" id="CHEBI:43474"/>
        <dbReference type="ChEBI" id="CHEBI:456216"/>
        <dbReference type="EC" id="5.6.2.4"/>
    </reaction>
</comment>
<evidence type="ECO:0000256" key="13">
    <source>
        <dbReference type="SAM" id="MobiDB-lite"/>
    </source>
</evidence>
<dbReference type="KEGG" id="abs:AZOBR_p50062"/>
<dbReference type="Gene3D" id="1.10.10.160">
    <property type="match status" value="1"/>
</dbReference>
<sequence>MFDRYRGTRRRTDPLSGLNDQQHEAATALDGALLVLAGAGTGKTKTLTARIAHLIAQRRARPYQVLALTFTNDAAEVMKDRLSEMIGEERASQIWVGTFHSIARRLLAERPWLAGLAKGFEIADAAQSRRAVRIAMEDAGVEGHDDRDAVQAAAAVIATMKDEGITPDEASVAGWIGTKYGGDEVPEDVATAAQVYAAYQAILREDNLADFGDLLLWVVKALEGDESYRRDVAGRFRYIHIDEYQDTNVQQALFVHLLGRDHRNVCAVGDDSQSLYAWRGADVGNILGFPDQWTPCRMVRLEINYRSTPVILACANAVIANNKRRFAKTLRPDPTRRDAGPPVRVVGAESLEDAADWLADDIRLRQAECDDEPGTLVLYRANWLSRVVEEALIDADLPYTVVGDVGFWGRLEVRDALAYLALAVNPADADAWERIANFPPRGLGDVAMERIRAAAGAGDLVEAGRRLADAGMLRGVQASGARALADAMAGWRDSASSGGFADRLQGLLDAAGYEEHWRAADDPRADERLDNVAELLQVAREVGSAAALHERAQRAAQAERDDAPVRLMTVHAAKGLEDDEAYLFGVDEGIFPSAHAVRAEMHDGGRGIEEERNGMYVGMTRPHERLTVVHTSTAPSRFIDEIPGQETLRIEGRSWSRMRRRRPSADALAAARTLARTRRRSIPAAALNDAALLAAWTCEANSAAPAEP</sequence>
<dbReference type="GO" id="GO:0033202">
    <property type="term" value="C:DNA helicase complex"/>
    <property type="evidence" value="ECO:0007669"/>
    <property type="project" value="TreeGrafter"/>
</dbReference>
<accession>A0A9P1K1H2</accession>
<evidence type="ECO:0000259" key="14">
    <source>
        <dbReference type="PROSITE" id="PS51198"/>
    </source>
</evidence>
<proteinExistence type="inferred from homology"/>
<evidence type="ECO:0000256" key="1">
    <source>
        <dbReference type="ARBA" id="ARBA00009922"/>
    </source>
</evidence>
<evidence type="ECO:0000256" key="9">
    <source>
        <dbReference type="ARBA" id="ARBA00034808"/>
    </source>
</evidence>
<dbReference type="GO" id="GO:0005829">
    <property type="term" value="C:cytosol"/>
    <property type="evidence" value="ECO:0007669"/>
    <property type="project" value="TreeGrafter"/>
</dbReference>
<feature type="domain" description="UvrD-like helicase C-terminal" evidence="15">
    <location>
        <begin position="309"/>
        <end position="575"/>
    </location>
</feature>
<evidence type="ECO:0000256" key="12">
    <source>
        <dbReference type="PROSITE-ProRule" id="PRU00560"/>
    </source>
</evidence>
<dbReference type="GO" id="GO:0003677">
    <property type="term" value="F:DNA binding"/>
    <property type="evidence" value="ECO:0007669"/>
    <property type="project" value="UniProtKB-KW"/>
</dbReference>
<evidence type="ECO:0000313" key="16">
    <source>
        <dbReference type="EMBL" id="CCD03835.1"/>
    </source>
</evidence>